<accession>A0A1V3FGA1</accession>
<keyword evidence="6" id="KW-0564">Palmitate</keyword>
<keyword evidence="3" id="KW-0309">Germination</keyword>
<dbReference type="Pfam" id="PF05504">
    <property type="entry name" value="Spore_GerAC"/>
    <property type="match status" value="1"/>
</dbReference>
<reference evidence="11" key="1">
    <citation type="submission" date="2016-11" db="EMBL/GenBank/DDBJ databases">
        <title>Draft genome sequence of Anoxybacillus sp. strain 103 isolated from the Qarvajar hot spring in Nagorno-Karabach.</title>
        <authorList>
            <person name="Hovhannisyan P."/>
            <person name="Panosyan H."/>
            <person name="Birkeland N.-K."/>
        </authorList>
    </citation>
    <scope>NUCLEOTIDE SEQUENCE [LARGE SCALE GENOMIC DNA]</scope>
    <source>
        <strain evidence="11">103</strain>
    </source>
</reference>
<dbReference type="AlphaFoldDB" id="A0A1V3FGA1"/>
<comment type="similarity">
    <text evidence="2">Belongs to the GerABKC lipoprotein family.</text>
</comment>
<feature type="domain" description="Spore germination protein N-terminal" evidence="9">
    <location>
        <begin position="25"/>
        <end position="190"/>
    </location>
</feature>
<proteinExistence type="inferred from homology"/>
<evidence type="ECO:0000313" key="10">
    <source>
        <dbReference type="EMBL" id="OOE00541.1"/>
    </source>
</evidence>
<evidence type="ECO:0000256" key="1">
    <source>
        <dbReference type="ARBA" id="ARBA00004635"/>
    </source>
</evidence>
<dbReference type="Pfam" id="PF25198">
    <property type="entry name" value="Spore_GerAC_N"/>
    <property type="match status" value="1"/>
</dbReference>
<dbReference type="Gene3D" id="3.30.300.210">
    <property type="entry name" value="Nutrient germinant receptor protein C, domain 3"/>
    <property type="match status" value="1"/>
</dbReference>
<evidence type="ECO:0000259" key="8">
    <source>
        <dbReference type="Pfam" id="PF05504"/>
    </source>
</evidence>
<evidence type="ECO:0000256" key="2">
    <source>
        <dbReference type="ARBA" id="ARBA00007886"/>
    </source>
</evidence>
<organism evidence="10 11">
    <name type="scientific">Anoxybacillus kestanbolensis</name>
    <dbReference type="NCBI Taxonomy" id="227476"/>
    <lineage>
        <taxon>Bacteria</taxon>
        <taxon>Bacillati</taxon>
        <taxon>Bacillota</taxon>
        <taxon>Bacilli</taxon>
        <taxon>Bacillales</taxon>
        <taxon>Anoxybacillaceae</taxon>
        <taxon>Anoxybacillus</taxon>
    </lineage>
</organism>
<evidence type="ECO:0000313" key="11">
    <source>
        <dbReference type="Proteomes" id="UP000188458"/>
    </source>
</evidence>
<evidence type="ECO:0000256" key="4">
    <source>
        <dbReference type="ARBA" id="ARBA00022729"/>
    </source>
</evidence>
<sequence length="377" mass="42916">MGKGEREMKRLIVCMLLLSGCVQPRVLERQGITTVTGFDKKGKLYEGASVMLSFQTTRSSLSEVIEATNKTSKGLRQDLEAQTSHNLGSGQIRVVVYGKELAEKDGVFTLTDTLQRDANIGSLVYLAVGEPNAKEILKSKKHEDTPDIGTYLYRLIEKNLRSESLLAATLHEFIHSYYDVGKDPILPCLSLRDDKPIIEKVALFRGDKFVGTVRLDESFYIKMLASEYNTELKNITVPREAVEPLLLNKKGKKVNIVINEIKTKRKIKLISQEPVPHFRITVKLQAEILEMSEKMKPIMETNVHILERAIEKQMKKEIEQLLNKLKAYKTDPIGFGQMYDHSVRALQLTDKQWYKLYDNAKMDVDMHVSILRTGTID</sequence>
<dbReference type="PANTHER" id="PTHR35789">
    <property type="entry name" value="SPORE GERMINATION PROTEIN B3"/>
    <property type="match status" value="1"/>
</dbReference>
<name>A0A1V3FGA1_9BACL</name>
<gene>
    <name evidence="10" type="ORF">BO219_12780</name>
</gene>
<protein>
    <submittedName>
        <fullName evidence="10">Spore gernimation protein GerA</fullName>
    </submittedName>
</protein>
<dbReference type="InterPro" id="IPR046953">
    <property type="entry name" value="Spore_GerAC-like_C"/>
</dbReference>
<dbReference type="EMBL" id="MQAD01000029">
    <property type="protein sequence ID" value="OOE00541.1"/>
    <property type="molecule type" value="Genomic_DNA"/>
</dbReference>
<dbReference type="InterPro" id="IPR057336">
    <property type="entry name" value="GerAC_N"/>
</dbReference>
<keyword evidence="5" id="KW-0472">Membrane</keyword>
<evidence type="ECO:0000259" key="9">
    <source>
        <dbReference type="Pfam" id="PF25198"/>
    </source>
</evidence>
<dbReference type="GO" id="GO:0016020">
    <property type="term" value="C:membrane"/>
    <property type="evidence" value="ECO:0007669"/>
    <property type="project" value="UniProtKB-SubCell"/>
</dbReference>
<keyword evidence="11" id="KW-1185">Reference proteome</keyword>
<evidence type="ECO:0000256" key="6">
    <source>
        <dbReference type="ARBA" id="ARBA00023139"/>
    </source>
</evidence>
<comment type="caution">
    <text evidence="10">The sequence shown here is derived from an EMBL/GenBank/DDBJ whole genome shotgun (WGS) entry which is preliminary data.</text>
</comment>
<keyword evidence="7" id="KW-0449">Lipoprotein</keyword>
<comment type="subcellular location">
    <subcellularLocation>
        <location evidence="1">Membrane</location>
        <topology evidence="1">Lipid-anchor</topology>
    </subcellularLocation>
</comment>
<dbReference type="Proteomes" id="UP000188458">
    <property type="component" value="Unassembled WGS sequence"/>
</dbReference>
<evidence type="ECO:0000256" key="3">
    <source>
        <dbReference type="ARBA" id="ARBA00022544"/>
    </source>
</evidence>
<evidence type="ECO:0000256" key="7">
    <source>
        <dbReference type="ARBA" id="ARBA00023288"/>
    </source>
</evidence>
<dbReference type="NCBIfam" id="TIGR02887">
    <property type="entry name" value="spore_ger_x_C"/>
    <property type="match status" value="1"/>
</dbReference>
<dbReference type="InterPro" id="IPR008844">
    <property type="entry name" value="Spore_GerAC-like"/>
</dbReference>
<dbReference type="PROSITE" id="PS51257">
    <property type="entry name" value="PROKAR_LIPOPROTEIN"/>
    <property type="match status" value="1"/>
</dbReference>
<feature type="domain" description="Spore germination GerAC-like C-terminal" evidence="8">
    <location>
        <begin position="200"/>
        <end position="374"/>
    </location>
</feature>
<dbReference type="InterPro" id="IPR038501">
    <property type="entry name" value="Spore_GerAC_C_sf"/>
</dbReference>
<keyword evidence="4" id="KW-0732">Signal</keyword>
<dbReference type="GO" id="GO:0009847">
    <property type="term" value="P:spore germination"/>
    <property type="evidence" value="ECO:0007669"/>
    <property type="project" value="InterPro"/>
</dbReference>
<evidence type="ECO:0000256" key="5">
    <source>
        <dbReference type="ARBA" id="ARBA00023136"/>
    </source>
</evidence>
<dbReference type="PANTHER" id="PTHR35789:SF1">
    <property type="entry name" value="SPORE GERMINATION PROTEIN B3"/>
    <property type="match status" value="1"/>
</dbReference>